<organism evidence="2">
    <name type="scientific">metagenome</name>
    <dbReference type="NCBI Taxonomy" id="256318"/>
    <lineage>
        <taxon>unclassified sequences</taxon>
        <taxon>metagenomes</taxon>
    </lineage>
</organism>
<dbReference type="EMBL" id="CZKB01000017">
    <property type="protein sequence ID" value="CUR61407.1"/>
    <property type="molecule type" value="Genomic_DNA"/>
</dbReference>
<sequence length="62" mass="6907">MLKVLLVVALIALVVWVLVRIILGRIGDAGGGTTSRPRVIGPDDDPDFLRDIDRRRRDPEDD</sequence>
<accession>A0A2P2CHI1</accession>
<protein>
    <submittedName>
        <fullName evidence="2">Uncharacterized protein</fullName>
    </submittedName>
</protein>
<feature type="compositionally biased region" description="Basic and acidic residues" evidence="1">
    <location>
        <begin position="47"/>
        <end position="62"/>
    </location>
</feature>
<name>A0A2P2CHI1_9ZZZZ</name>
<dbReference type="AlphaFoldDB" id="A0A2P2CHI1"/>
<feature type="region of interest" description="Disordered" evidence="1">
    <location>
        <begin position="27"/>
        <end position="62"/>
    </location>
</feature>
<proteinExistence type="predicted"/>
<evidence type="ECO:0000256" key="1">
    <source>
        <dbReference type="SAM" id="MobiDB-lite"/>
    </source>
</evidence>
<reference evidence="2" key="1">
    <citation type="submission" date="2015-08" db="EMBL/GenBank/DDBJ databases">
        <authorList>
            <person name="Babu N.S."/>
            <person name="Beckwith C.J."/>
            <person name="Beseler K.G."/>
            <person name="Brison A."/>
            <person name="Carone J.V."/>
            <person name="Caskin T.P."/>
            <person name="Diamond M."/>
            <person name="Durham M.E."/>
            <person name="Foxe J.M."/>
            <person name="Go M."/>
            <person name="Henderson B.A."/>
            <person name="Jones I.B."/>
            <person name="McGettigan J.A."/>
            <person name="Micheletti S.J."/>
            <person name="Nasrallah M.E."/>
            <person name="Ortiz D."/>
            <person name="Piller C.R."/>
            <person name="Privatt S.R."/>
            <person name="Schneider S.L."/>
            <person name="Sharp S."/>
            <person name="Smith T.C."/>
            <person name="Stanton J.D."/>
            <person name="Ullery H.E."/>
            <person name="Wilson R.J."/>
            <person name="Serrano M.G."/>
            <person name="Buck G."/>
            <person name="Lee V."/>
            <person name="Wang Y."/>
            <person name="Carvalho R."/>
            <person name="Voegtly L."/>
            <person name="Shi R."/>
            <person name="Duckworth R."/>
            <person name="Johnson A."/>
            <person name="Loviza R."/>
            <person name="Walstead R."/>
            <person name="Shah Z."/>
            <person name="Kiflezghi M."/>
            <person name="Wade K."/>
            <person name="Ball S.L."/>
            <person name="Bradley K.W."/>
            <person name="Asai D.J."/>
            <person name="Bowman C.A."/>
            <person name="Russell D.A."/>
            <person name="Pope W.H."/>
            <person name="Jacobs-Sera D."/>
            <person name="Hendrix R.W."/>
            <person name="Hatfull G.F."/>
        </authorList>
    </citation>
    <scope>NUCLEOTIDE SEQUENCE</scope>
</reference>
<evidence type="ECO:0000313" key="2">
    <source>
        <dbReference type="EMBL" id="CUR61407.1"/>
    </source>
</evidence>
<gene>
    <name evidence="2" type="ORF">NOCA1240510</name>
</gene>